<feature type="compositionally biased region" description="Polar residues" evidence="1">
    <location>
        <begin position="191"/>
        <end position="202"/>
    </location>
</feature>
<feature type="compositionally biased region" description="Low complexity" evidence="1">
    <location>
        <begin position="148"/>
        <end position="167"/>
    </location>
</feature>
<feature type="non-terminal residue" evidence="2">
    <location>
        <position position="1"/>
    </location>
</feature>
<protein>
    <submittedName>
        <fullName evidence="2">Uncharacterized protein</fullName>
    </submittedName>
</protein>
<comment type="caution">
    <text evidence="2">The sequence shown here is derived from an EMBL/GenBank/DDBJ whole genome shotgun (WGS) entry which is preliminary data.</text>
</comment>
<feature type="compositionally biased region" description="Polar residues" evidence="1">
    <location>
        <begin position="98"/>
        <end position="113"/>
    </location>
</feature>
<accession>A0A5J4ULX5</accession>
<organism evidence="2 3">
    <name type="scientific">Streblomastix strix</name>
    <dbReference type="NCBI Taxonomy" id="222440"/>
    <lineage>
        <taxon>Eukaryota</taxon>
        <taxon>Metamonada</taxon>
        <taxon>Preaxostyla</taxon>
        <taxon>Oxymonadida</taxon>
        <taxon>Streblomastigidae</taxon>
        <taxon>Streblomastix</taxon>
    </lineage>
</organism>
<proteinExistence type="predicted"/>
<dbReference type="AlphaFoldDB" id="A0A5J4ULX5"/>
<name>A0A5J4ULX5_9EUKA</name>
<evidence type="ECO:0000256" key="1">
    <source>
        <dbReference type="SAM" id="MobiDB-lite"/>
    </source>
</evidence>
<evidence type="ECO:0000313" key="3">
    <source>
        <dbReference type="Proteomes" id="UP000324800"/>
    </source>
</evidence>
<sequence length="202" mass="22493">VRAAIPKFKLKQHQQFQKSKLCPKEARKNPNSLQISDTPDIQGIIGQLTGKEQNLKQMNEGYEDNAEEEEDEQTDDAALFQNKDYRVNLIAQPPIQENLGSLPQNNQGLNALNQMDKDNTNPAAVGIQEKPKKGKGSKQTKLTEGLIASNEQSQSSNTQIQTQTASTVPKIKAMPKRGSKKPKQVKHETKISNYENEGEQSL</sequence>
<feature type="region of interest" description="Disordered" evidence="1">
    <location>
        <begin position="97"/>
        <end position="202"/>
    </location>
</feature>
<dbReference type="EMBL" id="SNRW01014815">
    <property type="protein sequence ID" value="KAA6371051.1"/>
    <property type="molecule type" value="Genomic_DNA"/>
</dbReference>
<feature type="compositionally biased region" description="Acidic residues" evidence="1">
    <location>
        <begin position="61"/>
        <end position="75"/>
    </location>
</feature>
<reference evidence="2 3" key="1">
    <citation type="submission" date="2019-03" db="EMBL/GenBank/DDBJ databases">
        <title>Single cell metagenomics reveals metabolic interactions within the superorganism composed of flagellate Streblomastix strix and complex community of Bacteroidetes bacteria on its surface.</title>
        <authorList>
            <person name="Treitli S.C."/>
            <person name="Kolisko M."/>
            <person name="Husnik F."/>
            <person name="Keeling P."/>
            <person name="Hampl V."/>
        </authorList>
    </citation>
    <scope>NUCLEOTIDE SEQUENCE [LARGE SCALE GENOMIC DNA]</scope>
    <source>
        <strain evidence="2">ST1C</strain>
    </source>
</reference>
<dbReference type="Proteomes" id="UP000324800">
    <property type="component" value="Unassembled WGS sequence"/>
</dbReference>
<feature type="region of interest" description="Disordered" evidence="1">
    <location>
        <begin position="57"/>
        <end position="76"/>
    </location>
</feature>
<gene>
    <name evidence="2" type="ORF">EZS28_033421</name>
</gene>
<feature type="compositionally biased region" description="Basic residues" evidence="1">
    <location>
        <begin position="173"/>
        <end position="184"/>
    </location>
</feature>
<evidence type="ECO:0000313" key="2">
    <source>
        <dbReference type="EMBL" id="KAA6371051.1"/>
    </source>
</evidence>